<comment type="caution">
    <text evidence="1">The sequence shown here is derived from an EMBL/GenBank/DDBJ whole genome shotgun (WGS) entry which is preliminary data.</text>
</comment>
<accession>A0A645GTM3</accession>
<dbReference type="EMBL" id="VSSQ01077251">
    <property type="protein sequence ID" value="MPN27384.1"/>
    <property type="molecule type" value="Genomic_DNA"/>
</dbReference>
<evidence type="ECO:0000313" key="1">
    <source>
        <dbReference type="EMBL" id="MPN27384.1"/>
    </source>
</evidence>
<gene>
    <name evidence="1" type="ORF">SDC9_174815</name>
</gene>
<proteinExistence type="predicted"/>
<name>A0A645GTM3_9ZZZZ</name>
<protein>
    <submittedName>
        <fullName evidence="1">Uncharacterized protein</fullName>
    </submittedName>
</protein>
<dbReference type="AlphaFoldDB" id="A0A645GTM3"/>
<reference evidence="1" key="1">
    <citation type="submission" date="2019-08" db="EMBL/GenBank/DDBJ databases">
        <authorList>
            <person name="Kucharzyk K."/>
            <person name="Murdoch R.W."/>
            <person name="Higgins S."/>
            <person name="Loffler F."/>
        </authorList>
    </citation>
    <scope>NUCLEOTIDE SEQUENCE</scope>
</reference>
<sequence>MDRLALRGKHPRELFRKALDVRIKPHPLALVIDHVEQVVLKHVDGFLQTVEHEAVRVEAALAKAVEHGRTLIKRGFPAAEDAAGAAGLVALFNNGHA</sequence>
<organism evidence="1">
    <name type="scientific">bioreactor metagenome</name>
    <dbReference type="NCBI Taxonomy" id="1076179"/>
    <lineage>
        <taxon>unclassified sequences</taxon>
        <taxon>metagenomes</taxon>
        <taxon>ecological metagenomes</taxon>
    </lineage>
</organism>